<protein>
    <submittedName>
        <fullName evidence="2">Uncharacterized protein</fullName>
    </submittedName>
</protein>
<sequence length="194" mass="21498">MMIKSDDAVLNYQLEGACPSAFPSEHFETGDIKAGRMAGVEDFSRNWKPRAPGVCKAVLTRLSSDTHFRPASVPGDHRSPSMLSSDMQISVKPLKTPTDFNIPRNNRFYAFTSYLHALPVYQNIQTFVKPSGIPTLSTTRNGRLSESDENDNSPVFTIEHRPDIILSPPPTFPHPFSTQIFVKSQDANLSTTTG</sequence>
<dbReference type="AlphaFoldDB" id="A0A4Y7R5T4"/>
<feature type="region of interest" description="Disordered" evidence="1">
    <location>
        <begin position="133"/>
        <end position="155"/>
    </location>
</feature>
<accession>A0A4Y7R5T4</accession>
<evidence type="ECO:0000313" key="2">
    <source>
        <dbReference type="EMBL" id="TEB03970.1"/>
    </source>
</evidence>
<dbReference type="EMBL" id="QPFP01000127">
    <property type="protein sequence ID" value="TEB21003.1"/>
    <property type="molecule type" value="Genomic_DNA"/>
</dbReference>
<organism evidence="2 4">
    <name type="scientific">Coprinellus micaceus</name>
    <name type="common">Glistening ink-cap mushroom</name>
    <name type="synonym">Coprinus micaceus</name>
    <dbReference type="NCBI Taxonomy" id="71717"/>
    <lineage>
        <taxon>Eukaryota</taxon>
        <taxon>Fungi</taxon>
        <taxon>Dikarya</taxon>
        <taxon>Basidiomycota</taxon>
        <taxon>Agaricomycotina</taxon>
        <taxon>Agaricomycetes</taxon>
        <taxon>Agaricomycetidae</taxon>
        <taxon>Agaricales</taxon>
        <taxon>Agaricineae</taxon>
        <taxon>Psathyrellaceae</taxon>
        <taxon>Coprinellus</taxon>
    </lineage>
</organism>
<evidence type="ECO:0000256" key="1">
    <source>
        <dbReference type="SAM" id="MobiDB-lite"/>
    </source>
</evidence>
<gene>
    <name evidence="3" type="ORF">FA13DRAFT_1800518</name>
    <name evidence="2" type="ORF">FA13DRAFT_1807830</name>
</gene>
<name>A0A4Y7R5T4_COPMI</name>
<reference evidence="2 4" key="1">
    <citation type="journal article" date="2019" name="Nat. Ecol. Evol.">
        <title>Megaphylogeny resolves global patterns of mushroom evolution.</title>
        <authorList>
            <person name="Varga T."/>
            <person name="Krizsan K."/>
            <person name="Foldi C."/>
            <person name="Dima B."/>
            <person name="Sanchez-Garcia M."/>
            <person name="Sanchez-Ramirez S."/>
            <person name="Szollosi G.J."/>
            <person name="Szarkandi J.G."/>
            <person name="Papp V."/>
            <person name="Albert L."/>
            <person name="Andreopoulos W."/>
            <person name="Angelini C."/>
            <person name="Antonin V."/>
            <person name="Barry K.W."/>
            <person name="Bougher N.L."/>
            <person name="Buchanan P."/>
            <person name="Buyck B."/>
            <person name="Bense V."/>
            <person name="Catcheside P."/>
            <person name="Chovatia M."/>
            <person name="Cooper J."/>
            <person name="Damon W."/>
            <person name="Desjardin D."/>
            <person name="Finy P."/>
            <person name="Geml J."/>
            <person name="Haridas S."/>
            <person name="Hughes K."/>
            <person name="Justo A."/>
            <person name="Karasinski D."/>
            <person name="Kautmanova I."/>
            <person name="Kiss B."/>
            <person name="Kocsube S."/>
            <person name="Kotiranta H."/>
            <person name="LaButti K.M."/>
            <person name="Lechner B.E."/>
            <person name="Liimatainen K."/>
            <person name="Lipzen A."/>
            <person name="Lukacs Z."/>
            <person name="Mihaltcheva S."/>
            <person name="Morgado L.N."/>
            <person name="Niskanen T."/>
            <person name="Noordeloos M.E."/>
            <person name="Ohm R.A."/>
            <person name="Ortiz-Santana B."/>
            <person name="Ovrebo C."/>
            <person name="Racz N."/>
            <person name="Riley R."/>
            <person name="Savchenko A."/>
            <person name="Shiryaev A."/>
            <person name="Soop K."/>
            <person name="Spirin V."/>
            <person name="Szebenyi C."/>
            <person name="Tomsovsky M."/>
            <person name="Tulloss R.E."/>
            <person name="Uehling J."/>
            <person name="Grigoriev I.V."/>
            <person name="Vagvolgyi C."/>
            <person name="Papp T."/>
            <person name="Martin F.M."/>
            <person name="Miettinen O."/>
            <person name="Hibbett D.S."/>
            <person name="Nagy L.G."/>
        </authorList>
    </citation>
    <scope>NUCLEOTIDE SEQUENCE [LARGE SCALE GENOMIC DNA]</scope>
    <source>
        <strain evidence="2 4">FP101781</strain>
    </source>
</reference>
<evidence type="ECO:0000313" key="4">
    <source>
        <dbReference type="Proteomes" id="UP000298030"/>
    </source>
</evidence>
<keyword evidence="4" id="KW-1185">Reference proteome</keyword>
<feature type="compositionally biased region" description="Polar residues" evidence="1">
    <location>
        <begin position="133"/>
        <end position="144"/>
    </location>
</feature>
<dbReference type="EMBL" id="QPFP01000682">
    <property type="protein sequence ID" value="TEB03970.1"/>
    <property type="molecule type" value="Genomic_DNA"/>
</dbReference>
<dbReference type="Proteomes" id="UP000298030">
    <property type="component" value="Unassembled WGS sequence"/>
</dbReference>
<proteinExistence type="predicted"/>
<evidence type="ECO:0000313" key="3">
    <source>
        <dbReference type="EMBL" id="TEB21003.1"/>
    </source>
</evidence>
<comment type="caution">
    <text evidence="2">The sequence shown here is derived from an EMBL/GenBank/DDBJ whole genome shotgun (WGS) entry which is preliminary data.</text>
</comment>